<protein>
    <submittedName>
        <fullName evidence="1">AlNc14C242G9502 protein</fullName>
    </submittedName>
</protein>
<accession>F0WT12</accession>
<dbReference type="EMBL" id="FR824287">
    <property type="protein sequence ID" value="CCA24497.1"/>
    <property type="molecule type" value="Genomic_DNA"/>
</dbReference>
<dbReference type="HOGENOM" id="CLU_1974639_0_0_1"/>
<organism evidence="1">
    <name type="scientific">Albugo laibachii Nc14</name>
    <dbReference type="NCBI Taxonomy" id="890382"/>
    <lineage>
        <taxon>Eukaryota</taxon>
        <taxon>Sar</taxon>
        <taxon>Stramenopiles</taxon>
        <taxon>Oomycota</taxon>
        <taxon>Peronosporomycetes</taxon>
        <taxon>Albuginales</taxon>
        <taxon>Albuginaceae</taxon>
        <taxon>Albugo</taxon>
    </lineage>
</organism>
<dbReference type="AlphaFoldDB" id="F0WT12"/>
<reference evidence="1" key="1">
    <citation type="journal article" date="2011" name="PLoS Biol.">
        <title>Gene gain and loss during evolution of obligate parasitism in the white rust pathogen of Arabidopsis thaliana.</title>
        <authorList>
            <person name="Kemen E."/>
            <person name="Gardiner A."/>
            <person name="Schultz-Larsen T."/>
            <person name="Kemen A.C."/>
            <person name="Balmuth A.L."/>
            <person name="Robert-Seilaniantz A."/>
            <person name="Bailey K."/>
            <person name="Holub E."/>
            <person name="Studholme D.J."/>
            <person name="Maclean D."/>
            <person name="Jones J.D."/>
        </authorList>
    </citation>
    <scope>NUCLEOTIDE SEQUENCE</scope>
</reference>
<proteinExistence type="predicted"/>
<gene>
    <name evidence="1" type="primary">AlNc14C242G9502</name>
    <name evidence="1" type="ORF">ALNC14_106410</name>
</gene>
<name>F0WT12_9STRA</name>
<sequence>MGQTAATMTHKTFVTSEKRNQYHERRLVIFSGILSYYRRIEIAYRDKALEPSESLQEVEQYLNKLNKVLIIHGNGILICREIYKIFGLNCIGEISVCNRDQFLAGMKVTRETEIHSSYKLSIFSPSQYICRLVL</sequence>
<evidence type="ECO:0000313" key="1">
    <source>
        <dbReference type="EMBL" id="CCA24497.1"/>
    </source>
</evidence>
<reference evidence="1" key="2">
    <citation type="submission" date="2011-02" db="EMBL/GenBank/DDBJ databases">
        <authorList>
            <person name="MacLean D."/>
        </authorList>
    </citation>
    <scope>NUCLEOTIDE SEQUENCE</scope>
</reference>